<comment type="caution">
    <text evidence="4">The sequence shown here is derived from an EMBL/GenBank/DDBJ whole genome shotgun (WGS) entry which is preliminary data.</text>
</comment>
<keyword evidence="2" id="KW-1133">Transmembrane helix</keyword>
<organism evidence="4 5">
    <name type="scientific">Streptantibioticus rubrisoli</name>
    <dbReference type="NCBI Taxonomy" id="1387313"/>
    <lineage>
        <taxon>Bacteria</taxon>
        <taxon>Bacillati</taxon>
        <taxon>Actinomycetota</taxon>
        <taxon>Actinomycetes</taxon>
        <taxon>Kitasatosporales</taxon>
        <taxon>Streptomycetaceae</taxon>
        <taxon>Streptantibioticus</taxon>
    </lineage>
</organism>
<name>A0ABT1PFX7_9ACTN</name>
<keyword evidence="2" id="KW-0812">Transmembrane</keyword>
<feature type="region of interest" description="Disordered" evidence="1">
    <location>
        <begin position="48"/>
        <end position="70"/>
    </location>
</feature>
<proteinExistence type="predicted"/>
<evidence type="ECO:0000259" key="3">
    <source>
        <dbReference type="Pfam" id="PF26526"/>
    </source>
</evidence>
<feature type="domain" description="DUF8175" evidence="3">
    <location>
        <begin position="60"/>
        <end position="251"/>
    </location>
</feature>
<evidence type="ECO:0000256" key="1">
    <source>
        <dbReference type="SAM" id="MobiDB-lite"/>
    </source>
</evidence>
<gene>
    <name evidence="4" type="ORF">NON19_20165</name>
</gene>
<feature type="compositionally biased region" description="Polar residues" evidence="1">
    <location>
        <begin position="57"/>
        <end position="69"/>
    </location>
</feature>
<keyword evidence="5" id="KW-1185">Reference proteome</keyword>
<protein>
    <recommendedName>
        <fullName evidence="3">DUF8175 domain-containing protein</fullName>
    </recommendedName>
</protein>
<dbReference type="RefSeq" id="WP_255930038.1">
    <property type="nucleotide sequence ID" value="NZ_JANFNH010000025.1"/>
</dbReference>
<feature type="transmembrane region" description="Helical" evidence="2">
    <location>
        <begin position="20"/>
        <end position="41"/>
    </location>
</feature>
<keyword evidence="2" id="KW-0472">Membrane</keyword>
<dbReference type="Pfam" id="PF26526">
    <property type="entry name" value="DUF8175"/>
    <property type="match status" value="1"/>
</dbReference>
<evidence type="ECO:0000313" key="4">
    <source>
        <dbReference type="EMBL" id="MCQ4044277.1"/>
    </source>
</evidence>
<evidence type="ECO:0000256" key="2">
    <source>
        <dbReference type="SAM" id="Phobius"/>
    </source>
</evidence>
<dbReference type="EMBL" id="JANFNH010000025">
    <property type="protein sequence ID" value="MCQ4044277.1"/>
    <property type="molecule type" value="Genomic_DNA"/>
</dbReference>
<dbReference type="Proteomes" id="UP001206206">
    <property type="component" value="Unassembled WGS sequence"/>
</dbReference>
<sequence length="256" mass="25880">MGIDDLPTGEERTSPFRRPGFLAAAVFLAVVVVLAAVLVIANGGGKATTPVAKASGGQPTASGQSTATSAPGALGNACGLSDTSQTVPTSTPPNIKWELVSGTAVPTSSIAGPGKESGGVPSCFAHTPLGALLAVSQIGQRMGVATNSQIVAILKSAAVPGPVLDSDIARLSSMTDQGGNSPSGQLAGFQFVSYQPDTATINIVVKMPDSSMNTATFTLRWYQGDWKIQLQSTGADSSNVSQITSLDGYVPWSGLS</sequence>
<reference evidence="4 5" key="1">
    <citation type="submission" date="2022-06" db="EMBL/GenBank/DDBJ databases">
        <title>Draft genome sequence of type strain Streptomyces rubrisoli DSM 42083.</title>
        <authorList>
            <person name="Duangmal K."/>
            <person name="Klaysubun C."/>
        </authorList>
    </citation>
    <scope>NUCLEOTIDE SEQUENCE [LARGE SCALE GENOMIC DNA]</scope>
    <source>
        <strain evidence="4 5">DSM 42083</strain>
    </source>
</reference>
<accession>A0ABT1PFX7</accession>
<evidence type="ECO:0000313" key="5">
    <source>
        <dbReference type="Proteomes" id="UP001206206"/>
    </source>
</evidence>
<dbReference type="InterPro" id="IPR058488">
    <property type="entry name" value="DUF8175"/>
</dbReference>